<proteinExistence type="predicted"/>
<evidence type="ECO:0000259" key="1">
    <source>
        <dbReference type="Pfam" id="PF00501"/>
    </source>
</evidence>
<dbReference type="Gene3D" id="3.40.50.12780">
    <property type="entry name" value="N-terminal domain of ligase-like"/>
    <property type="match status" value="1"/>
</dbReference>
<dbReference type="Pfam" id="PF13193">
    <property type="entry name" value="AMP-binding_C"/>
    <property type="match status" value="1"/>
</dbReference>
<keyword evidence="3" id="KW-0436">Ligase</keyword>
<dbReference type="InterPro" id="IPR045851">
    <property type="entry name" value="AMP-bd_C_sf"/>
</dbReference>
<dbReference type="Gene3D" id="3.30.300.30">
    <property type="match status" value="1"/>
</dbReference>
<dbReference type="InterPro" id="IPR025110">
    <property type="entry name" value="AMP-bd_C"/>
</dbReference>
<sequence>MTLSRQSSPLWPSYEGPDDLTAVEAVPLAERGLPVSTYELLVRTESLSPERPALTVLASAEQWESPQHWTYAELAATVRRYANAFTDHGIRRGDPVAVLSPNTATLPAVLLGAEAAGIVSPLNPALDEGVLESLLRLSRAKILVAAGPELDPEVWHRALALASRLELTAVFALRPTAAQGEPPALADAGNTTVRYLDEVAARQPSGTLLAAPPAGTDIAAYFHTGGTTGAPKLAAHTHTNQVVMAWSLAAHGMPEDDLTIFAALPLFHVNALQVTMLAPVFRGRHVVWAGPLGYRDPQLYGVFWRIVERYRVASLSAVPMVYAVLAQVPVDADISTLRFGAVGAAPLPEATRTAFETNVGVPLIEGYGLTEATCASTRNHPGAPRHGSVGQRLPYQRIKAVEIDQETGAVRDLPTGTTGVLAISGPTVFAGYVRPDGGLDDGGKVVDGWLDTGDRGYVTADGYVYLRGREKDLIIRGGHNIDPRGIEDALLAHPAVRDAAAVGRPDRRSGEVPIAFVTLSHEVSVDELREWAAARAPEAAAAPKEIIVLDELPMTSVGKQYKPALRLEALRRVVADELAALDLPETGVEVVAEQGTPTVRVPRPAAAATARALADALGHYEFSWSFTDTRY</sequence>
<name>A0A853BCD9_9PSEU</name>
<evidence type="ECO:0000313" key="4">
    <source>
        <dbReference type="Proteomes" id="UP000549616"/>
    </source>
</evidence>
<dbReference type="GO" id="GO:0016878">
    <property type="term" value="F:acid-thiol ligase activity"/>
    <property type="evidence" value="ECO:0007669"/>
    <property type="project" value="UniProtKB-ARBA"/>
</dbReference>
<feature type="domain" description="AMP-binding enzyme C-terminal" evidence="2">
    <location>
        <begin position="486"/>
        <end position="559"/>
    </location>
</feature>
<dbReference type="NCBIfam" id="NF005714">
    <property type="entry name" value="PRK07529.1"/>
    <property type="match status" value="1"/>
</dbReference>
<dbReference type="PANTHER" id="PTHR43767:SF1">
    <property type="entry name" value="NONRIBOSOMAL PEPTIDE SYNTHASE PES1 (EUROFUNG)-RELATED"/>
    <property type="match status" value="1"/>
</dbReference>
<dbReference type="PANTHER" id="PTHR43767">
    <property type="entry name" value="LONG-CHAIN-FATTY-ACID--COA LIGASE"/>
    <property type="match status" value="1"/>
</dbReference>
<reference evidence="3 4" key="1">
    <citation type="submission" date="2020-07" db="EMBL/GenBank/DDBJ databases">
        <title>Sequencing the genomes of 1000 actinobacteria strains.</title>
        <authorList>
            <person name="Klenk H.-P."/>
        </authorList>
    </citation>
    <scope>NUCLEOTIDE SEQUENCE [LARGE SCALE GENOMIC DNA]</scope>
    <source>
        <strain evidence="3 4">DSM 104006</strain>
    </source>
</reference>
<dbReference type="RefSeq" id="WP_179776578.1">
    <property type="nucleotide sequence ID" value="NZ_JACCFK010000002.1"/>
</dbReference>
<feature type="domain" description="AMP-dependent synthetase/ligase" evidence="1">
    <location>
        <begin position="49"/>
        <end position="432"/>
    </location>
</feature>
<dbReference type="PROSITE" id="PS00455">
    <property type="entry name" value="AMP_BINDING"/>
    <property type="match status" value="1"/>
</dbReference>
<dbReference type="SUPFAM" id="SSF56801">
    <property type="entry name" value="Acetyl-CoA synthetase-like"/>
    <property type="match status" value="1"/>
</dbReference>
<keyword evidence="4" id="KW-1185">Reference proteome</keyword>
<protein>
    <submittedName>
        <fullName evidence="3">Fatty-acyl-CoA synthase</fullName>
        <ecNumber evidence="3">6.2.1.-</ecNumber>
    </submittedName>
</protein>
<dbReference type="InterPro" id="IPR042099">
    <property type="entry name" value="ANL_N_sf"/>
</dbReference>
<dbReference type="InterPro" id="IPR050237">
    <property type="entry name" value="ATP-dep_AMP-bd_enzyme"/>
</dbReference>
<dbReference type="InterPro" id="IPR000873">
    <property type="entry name" value="AMP-dep_synth/lig_dom"/>
</dbReference>
<dbReference type="EC" id="6.2.1.-" evidence="3"/>
<evidence type="ECO:0000259" key="2">
    <source>
        <dbReference type="Pfam" id="PF13193"/>
    </source>
</evidence>
<gene>
    <name evidence="3" type="ORF">HNR02_005712</name>
</gene>
<evidence type="ECO:0000313" key="3">
    <source>
        <dbReference type="EMBL" id="NYI92337.1"/>
    </source>
</evidence>
<dbReference type="AlphaFoldDB" id="A0A853BCD9"/>
<dbReference type="Pfam" id="PF00501">
    <property type="entry name" value="AMP-binding"/>
    <property type="match status" value="1"/>
</dbReference>
<comment type="caution">
    <text evidence="3">The sequence shown here is derived from an EMBL/GenBank/DDBJ whole genome shotgun (WGS) entry which is preliminary data.</text>
</comment>
<organism evidence="3 4">
    <name type="scientific">Amycolatopsis endophytica</name>
    <dbReference type="NCBI Taxonomy" id="860233"/>
    <lineage>
        <taxon>Bacteria</taxon>
        <taxon>Bacillati</taxon>
        <taxon>Actinomycetota</taxon>
        <taxon>Actinomycetes</taxon>
        <taxon>Pseudonocardiales</taxon>
        <taxon>Pseudonocardiaceae</taxon>
        <taxon>Amycolatopsis</taxon>
    </lineage>
</organism>
<accession>A0A853BCD9</accession>
<dbReference type="InterPro" id="IPR020845">
    <property type="entry name" value="AMP-binding_CS"/>
</dbReference>
<dbReference type="Proteomes" id="UP000549616">
    <property type="component" value="Unassembled WGS sequence"/>
</dbReference>
<dbReference type="EMBL" id="JACCFK010000002">
    <property type="protein sequence ID" value="NYI92337.1"/>
    <property type="molecule type" value="Genomic_DNA"/>
</dbReference>